<dbReference type="InterPro" id="IPR001073">
    <property type="entry name" value="C1q_dom"/>
</dbReference>
<dbReference type="InterPro" id="IPR008983">
    <property type="entry name" value="Tumour_necrosis_fac-like_dom"/>
</dbReference>
<feature type="chain" id="PRO_5035908541" evidence="4">
    <location>
        <begin position="22"/>
        <end position="172"/>
    </location>
</feature>
<dbReference type="PRINTS" id="PR00007">
    <property type="entry name" value="COMPLEMNTC1Q"/>
</dbReference>
<dbReference type="InterPro" id="IPR050822">
    <property type="entry name" value="Cerebellin_Synaptic_Org"/>
</dbReference>
<evidence type="ECO:0000256" key="4">
    <source>
        <dbReference type="SAM" id="SignalP"/>
    </source>
</evidence>
<dbReference type="OrthoDB" id="10070467at2759"/>
<comment type="subcellular location">
    <subcellularLocation>
        <location evidence="1">Secreted</location>
    </subcellularLocation>
</comment>
<sequence length="172" mass="19455">MFSRRFVLLIICLSVEIDVKASCISEDLIRTLLATRKSCKTGYNENVAFHAYVARNTPFSGDDILKFDNVDINIGNNYDLSTGKFTAPKTGLYQIACTIQGYGTSAVTFQIQKNNDRFDFGYAGGRDWHAVTRVLLMQLKEGDTVFVQHRHPRRKETVAGGRHSYFSGRFLQ</sequence>
<keyword evidence="3 4" id="KW-0732">Signal</keyword>
<evidence type="ECO:0000256" key="2">
    <source>
        <dbReference type="ARBA" id="ARBA00022525"/>
    </source>
</evidence>
<evidence type="ECO:0000256" key="1">
    <source>
        <dbReference type="ARBA" id="ARBA00004613"/>
    </source>
</evidence>
<dbReference type="Pfam" id="PF00386">
    <property type="entry name" value="C1q"/>
    <property type="match status" value="1"/>
</dbReference>
<keyword evidence="7" id="KW-1185">Reference proteome</keyword>
<dbReference type="SMART" id="SM00110">
    <property type="entry name" value="C1Q"/>
    <property type="match status" value="1"/>
</dbReference>
<dbReference type="AlphaFoldDB" id="A0A8S3QLS3"/>
<keyword evidence="2" id="KW-0964">Secreted</keyword>
<gene>
    <name evidence="6" type="ORF">MEDL_11351</name>
</gene>
<organism evidence="6 7">
    <name type="scientific">Mytilus edulis</name>
    <name type="common">Blue mussel</name>
    <dbReference type="NCBI Taxonomy" id="6550"/>
    <lineage>
        <taxon>Eukaryota</taxon>
        <taxon>Metazoa</taxon>
        <taxon>Spiralia</taxon>
        <taxon>Lophotrochozoa</taxon>
        <taxon>Mollusca</taxon>
        <taxon>Bivalvia</taxon>
        <taxon>Autobranchia</taxon>
        <taxon>Pteriomorphia</taxon>
        <taxon>Mytilida</taxon>
        <taxon>Mytiloidea</taxon>
        <taxon>Mytilidae</taxon>
        <taxon>Mytilinae</taxon>
        <taxon>Mytilus</taxon>
    </lineage>
</organism>
<dbReference type="SUPFAM" id="SSF49842">
    <property type="entry name" value="TNF-like"/>
    <property type="match status" value="1"/>
</dbReference>
<evidence type="ECO:0000256" key="3">
    <source>
        <dbReference type="ARBA" id="ARBA00022729"/>
    </source>
</evidence>
<dbReference type="GO" id="GO:0005576">
    <property type="term" value="C:extracellular region"/>
    <property type="evidence" value="ECO:0007669"/>
    <property type="project" value="UniProtKB-SubCell"/>
</dbReference>
<reference evidence="6" key="1">
    <citation type="submission" date="2021-03" db="EMBL/GenBank/DDBJ databases">
        <authorList>
            <person name="Bekaert M."/>
        </authorList>
    </citation>
    <scope>NUCLEOTIDE SEQUENCE</scope>
</reference>
<protein>
    <submittedName>
        <fullName evidence="6">C1QL</fullName>
    </submittedName>
</protein>
<evidence type="ECO:0000313" key="7">
    <source>
        <dbReference type="Proteomes" id="UP000683360"/>
    </source>
</evidence>
<dbReference type="PROSITE" id="PS50871">
    <property type="entry name" value="C1Q"/>
    <property type="match status" value="1"/>
</dbReference>
<dbReference type="EMBL" id="CAJPWZ010000558">
    <property type="protein sequence ID" value="CAG2196478.1"/>
    <property type="molecule type" value="Genomic_DNA"/>
</dbReference>
<evidence type="ECO:0000259" key="5">
    <source>
        <dbReference type="PROSITE" id="PS50871"/>
    </source>
</evidence>
<dbReference type="PANTHER" id="PTHR22923">
    <property type="entry name" value="CEREBELLIN-RELATED"/>
    <property type="match status" value="1"/>
</dbReference>
<feature type="domain" description="C1q" evidence="5">
    <location>
        <begin position="42"/>
        <end position="172"/>
    </location>
</feature>
<comment type="caution">
    <text evidence="6">The sequence shown here is derived from an EMBL/GenBank/DDBJ whole genome shotgun (WGS) entry which is preliminary data.</text>
</comment>
<dbReference type="PANTHER" id="PTHR22923:SF116">
    <property type="entry name" value="C1Q DOMAIN-CONTAINING PROTEIN"/>
    <property type="match status" value="1"/>
</dbReference>
<evidence type="ECO:0000313" key="6">
    <source>
        <dbReference type="EMBL" id="CAG2196478.1"/>
    </source>
</evidence>
<dbReference type="Proteomes" id="UP000683360">
    <property type="component" value="Unassembled WGS sequence"/>
</dbReference>
<name>A0A8S3QLS3_MYTED</name>
<accession>A0A8S3QLS3</accession>
<dbReference type="Gene3D" id="2.60.120.40">
    <property type="match status" value="1"/>
</dbReference>
<proteinExistence type="predicted"/>
<feature type="signal peptide" evidence="4">
    <location>
        <begin position="1"/>
        <end position="21"/>
    </location>
</feature>